<gene>
    <name evidence="2" type="ORF">QBC37DRAFT_406751</name>
</gene>
<sequence>MTETRAHFNLDWEGHGILWGNITPPPGRGADNPILLSSGESSRERKPGADQKRSKASASTNQDSSPDDFVPISTASKFSPSFYVEFPDWLTPTPRARQAPPPTRVPQVPAEYRRQHLSGRTEIVLPDNLGIIERAPRQRAQARATPAQPVLKSESADDSFAAASPWVRADGALNFERTAREGIPTWPIEALGYNEVPSTLPD</sequence>
<name>A0AAN7B1I6_9PEZI</name>
<proteinExistence type="predicted"/>
<feature type="compositionally biased region" description="Basic and acidic residues" evidence="1">
    <location>
        <begin position="41"/>
        <end position="53"/>
    </location>
</feature>
<evidence type="ECO:0000256" key="1">
    <source>
        <dbReference type="SAM" id="MobiDB-lite"/>
    </source>
</evidence>
<evidence type="ECO:0000313" key="3">
    <source>
        <dbReference type="Proteomes" id="UP001301769"/>
    </source>
</evidence>
<evidence type="ECO:0000313" key="2">
    <source>
        <dbReference type="EMBL" id="KAK4206844.1"/>
    </source>
</evidence>
<dbReference type="EMBL" id="MU858345">
    <property type="protein sequence ID" value="KAK4206844.1"/>
    <property type="molecule type" value="Genomic_DNA"/>
</dbReference>
<reference evidence="2" key="2">
    <citation type="submission" date="2023-05" db="EMBL/GenBank/DDBJ databases">
        <authorList>
            <consortium name="Lawrence Berkeley National Laboratory"/>
            <person name="Steindorff A."/>
            <person name="Hensen N."/>
            <person name="Bonometti L."/>
            <person name="Westerberg I."/>
            <person name="Brannstrom I.O."/>
            <person name="Guillou S."/>
            <person name="Cros-Aarteil S."/>
            <person name="Calhoun S."/>
            <person name="Haridas S."/>
            <person name="Kuo A."/>
            <person name="Mondo S."/>
            <person name="Pangilinan J."/>
            <person name="Riley R."/>
            <person name="Labutti K."/>
            <person name="Andreopoulos B."/>
            <person name="Lipzen A."/>
            <person name="Chen C."/>
            <person name="Yanf M."/>
            <person name="Daum C."/>
            <person name="Ng V."/>
            <person name="Clum A."/>
            <person name="Ohm R."/>
            <person name="Martin F."/>
            <person name="Silar P."/>
            <person name="Natvig D."/>
            <person name="Lalanne C."/>
            <person name="Gautier V."/>
            <person name="Ament-Velasquez S.L."/>
            <person name="Kruys A."/>
            <person name="Hutchinson M.I."/>
            <person name="Powell A.J."/>
            <person name="Barry K."/>
            <person name="Miller A.N."/>
            <person name="Grigoriev I.V."/>
            <person name="Debuchy R."/>
            <person name="Gladieux P."/>
            <person name="Thoren M.H."/>
            <person name="Johannesson H."/>
        </authorList>
    </citation>
    <scope>NUCLEOTIDE SEQUENCE</scope>
    <source>
        <strain evidence="2">PSN293</strain>
    </source>
</reference>
<dbReference type="AlphaFoldDB" id="A0AAN7B1I6"/>
<keyword evidence="3" id="KW-1185">Reference proteome</keyword>
<organism evidence="2 3">
    <name type="scientific">Rhypophila decipiens</name>
    <dbReference type="NCBI Taxonomy" id="261697"/>
    <lineage>
        <taxon>Eukaryota</taxon>
        <taxon>Fungi</taxon>
        <taxon>Dikarya</taxon>
        <taxon>Ascomycota</taxon>
        <taxon>Pezizomycotina</taxon>
        <taxon>Sordariomycetes</taxon>
        <taxon>Sordariomycetidae</taxon>
        <taxon>Sordariales</taxon>
        <taxon>Naviculisporaceae</taxon>
        <taxon>Rhypophila</taxon>
    </lineage>
</organism>
<accession>A0AAN7B1I6</accession>
<reference evidence="2" key="1">
    <citation type="journal article" date="2023" name="Mol. Phylogenet. Evol.">
        <title>Genome-scale phylogeny and comparative genomics of the fungal order Sordariales.</title>
        <authorList>
            <person name="Hensen N."/>
            <person name="Bonometti L."/>
            <person name="Westerberg I."/>
            <person name="Brannstrom I.O."/>
            <person name="Guillou S."/>
            <person name="Cros-Aarteil S."/>
            <person name="Calhoun S."/>
            <person name="Haridas S."/>
            <person name="Kuo A."/>
            <person name="Mondo S."/>
            <person name="Pangilinan J."/>
            <person name="Riley R."/>
            <person name="LaButti K."/>
            <person name="Andreopoulos B."/>
            <person name="Lipzen A."/>
            <person name="Chen C."/>
            <person name="Yan M."/>
            <person name="Daum C."/>
            <person name="Ng V."/>
            <person name="Clum A."/>
            <person name="Steindorff A."/>
            <person name="Ohm R.A."/>
            <person name="Martin F."/>
            <person name="Silar P."/>
            <person name="Natvig D.O."/>
            <person name="Lalanne C."/>
            <person name="Gautier V."/>
            <person name="Ament-Velasquez S.L."/>
            <person name="Kruys A."/>
            <person name="Hutchinson M.I."/>
            <person name="Powell A.J."/>
            <person name="Barry K."/>
            <person name="Miller A.N."/>
            <person name="Grigoriev I.V."/>
            <person name="Debuchy R."/>
            <person name="Gladieux P."/>
            <person name="Hiltunen Thoren M."/>
            <person name="Johannesson H."/>
        </authorList>
    </citation>
    <scope>NUCLEOTIDE SEQUENCE</scope>
    <source>
        <strain evidence="2">PSN293</strain>
    </source>
</reference>
<dbReference type="Proteomes" id="UP001301769">
    <property type="component" value="Unassembled WGS sequence"/>
</dbReference>
<protein>
    <submittedName>
        <fullName evidence="2">Uncharacterized protein</fullName>
    </submittedName>
</protein>
<feature type="region of interest" description="Disordered" evidence="1">
    <location>
        <begin position="21"/>
        <end position="72"/>
    </location>
</feature>
<feature type="compositionally biased region" description="Low complexity" evidence="1">
    <location>
        <begin position="138"/>
        <end position="149"/>
    </location>
</feature>
<comment type="caution">
    <text evidence="2">The sequence shown here is derived from an EMBL/GenBank/DDBJ whole genome shotgun (WGS) entry which is preliminary data.</text>
</comment>
<feature type="region of interest" description="Disordered" evidence="1">
    <location>
        <begin position="136"/>
        <end position="156"/>
    </location>
</feature>